<name>A0ABS7DRG3_9FIRM</name>
<gene>
    <name evidence="1" type="ORF">J5W02_13870</name>
</gene>
<reference evidence="1 2" key="1">
    <citation type="submission" date="2021-03" db="EMBL/GenBank/DDBJ databases">
        <title>Caproiciproducens sp. nov. isolated from feces of cow.</title>
        <authorList>
            <person name="Choi J.-Y."/>
        </authorList>
    </citation>
    <scope>NUCLEOTIDE SEQUENCE [LARGE SCALE GENOMIC DNA]</scope>
    <source>
        <strain evidence="1 2">AGMB10547</strain>
    </source>
</reference>
<dbReference type="RefSeq" id="WP_219966300.1">
    <property type="nucleotide sequence ID" value="NZ_JAGFNZ010000006.1"/>
</dbReference>
<organism evidence="1 2">
    <name type="scientific">Caproiciproducens faecalis</name>
    <dbReference type="NCBI Taxonomy" id="2820301"/>
    <lineage>
        <taxon>Bacteria</taxon>
        <taxon>Bacillati</taxon>
        <taxon>Bacillota</taxon>
        <taxon>Clostridia</taxon>
        <taxon>Eubacteriales</taxon>
        <taxon>Acutalibacteraceae</taxon>
        <taxon>Caproiciproducens</taxon>
    </lineage>
</organism>
<evidence type="ECO:0000313" key="1">
    <source>
        <dbReference type="EMBL" id="MBW7573897.1"/>
    </source>
</evidence>
<evidence type="ECO:0000313" key="2">
    <source>
        <dbReference type="Proteomes" id="UP000719942"/>
    </source>
</evidence>
<comment type="caution">
    <text evidence="1">The sequence shown here is derived from an EMBL/GenBank/DDBJ whole genome shotgun (WGS) entry which is preliminary data.</text>
</comment>
<proteinExistence type="predicted"/>
<accession>A0ABS7DRG3</accession>
<dbReference type="EMBL" id="JAGFNZ010000006">
    <property type="protein sequence ID" value="MBW7573897.1"/>
    <property type="molecule type" value="Genomic_DNA"/>
</dbReference>
<dbReference type="Proteomes" id="UP000719942">
    <property type="component" value="Unassembled WGS sequence"/>
</dbReference>
<protein>
    <submittedName>
        <fullName evidence="1">Uncharacterized protein</fullName>
    </submittedName>
</protein>
<keyword evidence="2" id="KW-1185">Reference proteome</keyword>
<sequence length="108" mass="12833">MTLEEIERHAMRNDPLPTGLNQAEQLLFLSFRCMYKSYRSGTVDREQAQAEKRELIRAYEESQRWIEIYKDSHRIRVALAGYSKEVEAGTCERCKKMMRIFDGRQIEP</sequence>